<dbReference type="InterPro" id="IPR003953">
    <property type="entry name" value="FAD-dep_OxRdtase_2_FAD-bd"/>
</dbReference>
<evidence type="ECO:0000256" key="4">
    <source>
        <dbReference type="ARBA" id="ARBA00023002"/>
    </source>
</evidence>
<keyword evidence="4" id="KW-0560">Oxidoreductase</keyword>
<keyword evidence="3" id="KW-0274">FAD</keyword>
<keyword evidence="8" id="KW-1185">Reference proteome</keyword>
<keyword evidence="2" id="KW-0285">Flavoprotein</keyword>
<comment type="cofactor">
    <cofactor evidence="1">
        <name>FAD</name>
        <dbReference type="ChEBI" id="CHEBI:57692"/>
    </cofactor>
</comment>
<dbReference type="InterPro" id="IPR006311">
    <property type="entry name" value="TAT_signal"/>
</dbReference>
<dbReference type="EMBL" id="CP009302">
    <property type="protein sequence ID" value="AJC12044.1"/>
    <property type="molecule type" value="Genomic_DNA"/>
</dbReference>
<keyword evidence="5" id="KW-0472">Membrane</keyword>
<evidence type="ECO:0000256" key="3">
    <source>
        <dbReference type="ARBA" id="ARBA00022827"/>
    </source>
</evidence>
<reference evidence="8" key="1">
    <citation type="submission" date="2014-08" db="EMBL/GenBank/DDBJ databases">
        <title>Coriobacteriaceae sp. complete genome.</title>
        <authorList>
            <person name="Looft T."/>
            <person name="Bayles D.O."/>
            <person name="Stanton T.B."/>
        </authorList>
    </citation>
    <scope>NUCLEOTIDE SEQUENCE [LARGE SCALE GENOMIC DNA]</scope>
    <source>
        <strain evidence="8">68-1-3</strain>
    </source>
</reference>
<evidence type="ECO:0000259" key="6">
    <source>
        <dbReference type="Pfam" id="PF00890"/>
    </source>
</evidence>
<organism evidence="7 8">
    <name type="scientific">Berryella intestinalis</name>
    <dbReference type="NCBI Taxonomy" id="1531429"/>
    <lineage>
        <taxon>Bacteria</taxon>
        <taxon>Bacillati</taxon>
        <taxon>Actinomycetota</taxon>
        <taxon>Coriobacteriia</taxon>
        <taxon>Eggerthellales</taxon>
        <taxon>Eggerthellaceae</taxon>
        <taxon>Berryella</taxon>
    </lineage>
</organism>
<gene>
    <name evidence="7" type="ORF">JI75_04550</name>
</gene>
<sequence length="561" mass="59548">MTTRRDSMDNVHEGKGIDRRFFLQGAGASALAAAMASTFGLAGCSPANRAEKAAGNNASSGEPSWFTAPAEVPDADIVETIESDVVVVGAGMSGIASACSAAERGLKVTVLEKGSTWSGRGFGIGVVDSKVIRAAGLSIDRSKAQKYWVHCCGSRVNEALVSLYFNRSGEAMDWLIDKCEKGGVSVLLWDGYSRDPEFPDSPGYHVFFGGPEQTAGRDWSRDATKLMFEDSQAAGATYVFDSPVAQLKKEDGKVVGALVEGAGGKYTLYKAAKGVVLATGDIVGDEEMLKYYAPEIAQCDAKLYTPVGQNTGDGHKMGLWAGGAMQQGHFPPMLHPQAGAYQQSAFLAVNQRGERFFNEATWVNGKSLNYLRQPGQCSYSVFDANWVRDNLAGLPYGGGMFWDTFRVLGSGEWDGEAGQKGVDAAVESGMGFKADTLDDLAKQCGIPVDTFKATIERYNELCAQGSDPDFGKDAVFLTPVVEGPFYAMKALPAVLATVGGLKVNTNLAVTDAEGNAIEGLYAVGNVSGDFYAVDYPINIPGNSQGRCVTWGYLVGETLASK</sequence>
<dbReference type="STRING" id="1531429.JI75_04550"/>
<dbReference type="SUPFAM" id="SSF51905">
    <property type="entry name" value="FAD/NAD(P)-binding domain"/>
    <property type="match status" value="1"/>
</dbReference>
<dbReference type="PANTHER" id="PTHR43400">
    <property type="entry name" value="FUMARATE REDUCTASE"/>
    <property type="match status" value="1"/>
</dbReference>
<feature type="transmembrane region" description="Helical" evidence="5">
    <location>
        <begin position="21"/>
        <end position="42"/>
    </location>
</feature>
<name>A0A0A8B3X0_9ACTN</name>
<feature type="domain" description="FAD-dependent oxidoreductase 2 FAD-binding" evidence="6">
    <location>
        <begin position="84"/>
        <end position="528"/>
    </location>
</feature>
<dbReference type="PROSITE" id="PS51318">
    <property type="entry name" value="TAT"/>
    <property type="match status" value="1"/>
</dbReference>
<evidence type="ECO:0000313" key="8">
    <source>
        <dbReference type="Proteomes" id="UP000031121"/>
    </source>
</evidence>
<keyword evidence="5" id="KW-1133">Transmembrane helix</keyword>
<dbReference type="InterPro" id="IPR036188">
    <property type="entry name" value="FAD/NAD-bd_sf"/>
</dbReference>
<dbReference type="PANTHER" id="PTHR43400:SF10">
    <property type="entry name" value="3-OXOSTEROID 1-DEHYDROGENASE"/>
    <property type="match status" value="1"/>
</dbReference>
<protein>
    <recommendedName>
        <fullName evidence="6">FAD-dependent oxidoreductase 2 FAD-binding domain-containing protein</fullName>
    </recommendedName>
</protein>
<dbReference type="Gene3D" id="3.50.50.60">
    <property type="entry name" value="FAD/NAD(P)-binding domain"/>
    <property type="match status" value="1"/>
</dbReference>
<dbReference type="InterPro" id="IPR027477">
    <property type="entry name" value="Succ_DH/fumarate_Rdtase_cat_sf"/>
</dbReference>
<dbReference type="GO" id="GO:0033765">
    <property type="term" value="F:steroid dehydrogenase activity, acting on the CH-CH group of donors"/>
    <property type="evidence" value="ECO:0007669"/>
    <property type="project" value="UniProtKB-ARBA"/>
</dbReference>
<dbReference type="AlphaFoldDB" id="A0A0A8B3X0"/>
<dbReference type="PRINTS" id="PR00411">
    <property type="entry name" value="PNDRDTASEI"/>
</dbReference>
<evidence type="ECO:0000256" key="2">
    <source>
        <dbReference type="ARBA" id="ARBA00022630"/>
    </source>
</evidence>
<proteinExistence type="predicted"/>
<evidence type="ECO:0000313" key="7">
    <source>
        <dbReference type="EMBL" id="AJC12044.1"/>
    </source>
</evidence>
<dbReference type="HOGENOM" id="CLU_011398_4_3_11"/>
<accession>A0A0A8B3X0</accession>
<dbReference type="Gene3D" id="3.90.700.10">
    <property type="entry name" value="Succinate dehydrogenase/fumarate reductase flavoprotein, catalytic domain"/>
    <property type="match status" value="1"/>
</dbReference>
<dbReference type="KEGG" id="cbac:JI75_04550"/>
<dbReference type="Pfam" id="PF00890">
    <property type="entry name" value="FAD_binding_2"/>
    <property type="match status" value="1"/>
</dbReference>
<dbReference type="GO" id="GO:0008202">
    <property type="term" value="P:steroid metabolic process"/>
    <property type="evidence" value="ECO:0007669"/>
    <property type="project" value="UniProtKB-ARBA"/>
</dbReference>
<dbReference type="Proteomes" id="UP000031121">
    <property type="component" value="Chromosome"/>
</dbReference>
<dbReference type="SUPFAM" id="SSF56425">
    <property type="entry name" value="Succinate dehydrogenase/fumarate reductase flavoprotein, catalytic domain"/>
    <property type="match status" value="1"/>
</dbReference>
<reference evidence="7 8" key="2">
    <citation type="journal article" date="2015" name="Genome Announc.">
        <title>Complete Genome Sequence of Coriobacteriaceae Strain 68-1-3, a Novel Mucus-Degrading Isolate from the Swine Intestinal Tract.</title>
        <authorList>
            <person name="Looft T."/>
            <person name="Bayles D.O."/>
            <person name="Alt D.P."/>
            <person name="Stanton T.B."/>
        </authorList>
    </citation>
    <scope>NUCLEOTIDE SEQUENCE [LARGE SCALE GENOMIC DNA]</scope>
    <source>
        <strain evidence="7 8">68-1-3</strain>
    </source>
</reference>
<keyword evidence="5" id="KW-0812">Transmembrane</keyword>
<evidence type="ECO:0000256" key="5">
    <source>
        <dbReference type="SAM" id="Phobius"/>
    </source>
</evidence>
<dbReference type="InterPro" id="IPR050315">
    <property type="entry name" value="FAD-oxidoreductase_2"/>
</dbReference>
<evidence type="ECO:0000256" key="1">
    <source>
        <dbReference type="ARBA" id="ARBA00001974"/>
    </source>
</evidence>